<gene>
    <name evidence="2" type="ORF">LCGC14_0096090</name>
</gene>
<sequence>QDHPNGIIANPLIGDTSGLVIPRWLPGSGQFLSGQTTIRGEFIRLVNTYAALPAGSAAINAANPLFMPEHDILGNPRDAAPDIGAFENTETPPSSPLPGDLDDDGTSNIIDLNMVLIDWGK</sequence>
<dbReference type="InterPro" id="IPR059226">
    <property type="entry name" value="Choice_anch_Q_dom"/>
</dbReference>
<comment type="caution">
    <text evidence="2">The sequence shown here is derived from an EMBL/GenBank/DDBJ whole genome shotgun (WGS) entry which is preliminary data.</text>
</comment>
<dbReference type="NCBIfam" id="NF041518">
    <property type="entry name" value="choice_anch_Q"/>
    <property type="match status" value="1"/>
</dbReference>
<reference evidence="2" key="1">
    <citation type="journal article" date="2015" name="Nature">
        <title>Complex archaea that bridge the gap between prokaryotes and eukaryotes.</title>
        <authorList>
            <person name="Spang A."/>
            <person name="Saw J.H."/>
            <person name="Jorgensen S.L."/>
            <person name="Zaremba-Niedzwiedzka K."/>
            <person name="Martijn J."/>
            <person name="Lind A.E."/>
            <person name="van Eijk R."/>
            <person name="Schleper C."/>
            <person name="Guy L."/>
            <person name="Ettema T.J."/>
        </authorList>
    </citation>
    <scope>NUCLEOTIDE SEQUENCE</scope>
</reference>
<feature type="non-terminal residue" evidence="2">
    <location>
        <position position="1"/>
    </location>
</feature>
<organism evidence="2">
    <name type="scientific">marine sediment metagenome</name>
    <dbReference type="NCBI Taxonomy" id="412755"/>
    <lineage>
        <taxon>unclassified sequences</taxon>
        <taxon>metagenomes</taxon>
        <taxon>ecological metagenomes</taxon>
    </lineage>
</organism>
<accession>A0A0F9VET5</accession>
<evidence type="ECO:0000313" key="2">
    <source>
        <dbReference type="EMBL" id="KKO03681.1"/>
    </source>
</evidence>
<name>A0A0F9VET5_9ZZZZ</name>
<evidence type="ECO:0000256" key="1">
    <source>
        <dbReference type="SAM" id="MobiDB-lite"/>
    </source>
</evidence>
<proteinExistence type="predicted"/>
<protein>
    <submittedName>
        <fullName evidence="2">Uncharacterized protein</fullName>
    </submittedName>
</protein>
<dbReference type="AlphaFoldDB" id="A0A0F9VET5"/>
<feature type="region of interest" description="Disordered" evidence="1">
    <location>
        <begin position="72"/>
        <end position="105"/>
    </location>
</feature>
<dbReference type="EMBL" id="LAZR01000026">
    <property type="protein sequence ID" value="KKO03681.1"/>
    <property type="molecule type" value="Genomic_DNA"/>
</dbReference>